<evidence type="ECO:0008006" key="4">
    <source>
        <dbReference type="Google" id="ProtNLM"/>
    </source>
</evidence>
<organism evidence="2 3">
    <name type="scientific">Buddleja alternifolia</name>
    <dbReference type="NCBI Taxonomy" id="168488"/>
    <lineage>
        <taxon>Eukaryota</taxon>
        <taxon>Viridiplantae</taxon>
        <taxon>Streptophyta</taxon>
        <taxon>Embryophyta</taxon>
        <taxon>Tracheophyta</taxon>
        <taxon>Spermatophyta</taxon>
        <taxon>Magnoliopsida</taxon>
        <taxon>eudicotyledons</taxon>
        <taxon>Gunneridae</taxon>
        <taxon>Pentapetalae</taxon>
        <taxon>asterids</taxon>
        <taxon>lamiids</taxon>
        <taxon>Lamiales</taxon>
        <taxon>Scrophulariaceae</taxon>
        <taxon>Buddlejeae</taxon>
        <taxon>Buddleja</taxon>
    </lineage>
</organism>
<dbReference type="PANTHER" id="PTHR47461">
    <property type="entry name" value="PHYTOLONGIN PHYL1.2"/>
    <property type="match status" value="1"/>
</dbReference>
<dbReference type="InterPro" id="IPR011012">
    <property type="entry name" value="Longin-like_dom_sf"/>
</dbReference>
<evidence type="ECO:0000313" key="3">
    <source>
        <dbReference type="Proteomes" id="UP000826271"/>
    </source>
</evidence>
<dbReference type="InterPro" id="IPR044783">
    <property type="entry name" value="PHYL"/>
</dbReference>
<protein>
    <recommendedName>
        <fullName evidence="4">Longin domain-containing protein</fullName>
    </recommendedName>
</protein>
<dbReference type="SUPFAM" id="SSF64356">
    <property type="entry name" value="SNARE-like"/>
    <property type="match status" value="1"/>
</dbReference>
<gene>
    <name evidence="2" type="ORF">BUALT_Bualt06G0090600</name>
</gene>
<dbReference type="Proteomes" id="UP000826271">
    <property type="component" value="Unassembled WGS sequence"/>
</dbReference>
<evidence type="ECO:0000313" key="2">
    <source>
        <dbReference type="EMBL" id="KAG8381132.1"/>
    </source>
</evidence>
<keyword evidence="3" id="KW-1185">Reference proteome</keyword>
<keyword evidence="1" id="KW-1133">Transmembrane helix</keyword>
<dbReference type="AlphaFoldDB" id="A0AAV6XKJ6"/>
<dbReference type="Gene3D" id="3.30.450.50">
    <property type="entry name" value="Longin domain"/>
    <property type="match status" value="1"/>
</dbReference>
<dbReference type="PANTHER" id="PTHR47461:SF3">
    <property type="entry name" value="PHYTOLONGIN PHYL2.2"/>
    <property type="match status" value="1"/>
</dbReference>
<keyword evidence="1" id="KW-0812">Transmembrane</keyword>
<feature type="transmembrane region" description="Helical" evidence="1">
    <location>
        <begin position="235"/>
        <end position="256"/>
    </location>
</feature>
<name>A0AAV6XKJ6_9LAMI</name>
<keyword evidence="1" id="KW-0472">Membrane</keyword>
<sequence>MIPQPDLIHYACIAKGATVLAEFNSKDAAAALGATAAKCLVKTPPFHATFTHTVRSKTHTFLIDQPFVYFVISDEKMENAEGLAFLNSVKDAFRDVYKGDKKLQKLSSHCFQGEINPIFHQLLGPGLYHVDEFGSPGGRRRGESESGVVQCGSGEIRVRAKQNGEKGLKKMVNRLIGEYVTGRRDWEKEGDEDGGKGIGLSREFLMRKNGEGEGELCSAELMGGRKTENVWRKQMWVVLLLDLIVCTMLFAVWLWVCSGFKCMNS</sequence>
<accession>A0AAV6XKJ6</accession>
<reference evidence="2" key="1">
    <citation type="submission" date="2019-10" db="EMBL/GenBank/DDBJ databases">
        <authorList>
            <person name="Zhang R."/>
            <person name="Pan Y."/>
            <person name="Wang J."/>
            <person name="Ma R."/>
            <person name="Yu S."/>
        </authorList>
    </citation>
    <scope>NUCLEOTIDE SEQUENCE</scope>
    <source>
        <strain evidence="2">LA-IB0</strain>
        <tissue evidence="2">Leaf</tissue>
    </source>
</reference>
<proteinExistence type="predicted"/>
<evidence type="ECO:0000256" key="1">
    <source>
        <dbReference type="SAM" id="Phobius"/>
    </source>
</evidence>
<dbReference type="EMBL" id="WHWC01000006">
    <property type="protein sequence ID" value="KAG8381132.1"/>
    <property type="molecule type" value="Genomic_DNA"/>
</dbReference>
<comment type="caution">
    <text evidence="2">The sequence shown here is derived from an EMBL/GenBank/DDBJ whole genome shotgun (WGS) entry which is preliminary data.</text>
</comment>
<dbReference type="GO" id="GO:0016020">
    <property type="term" value="C:membrane"/>
    <property type="evidence" value="ECO:0007669"/>
    <property type="project" value="InterPro"/>
</dbReference>